<protein>
    <submittedName>
        <fullName evidence="2">Uncharacterized protein</fullName>
    </submittedName>
</protein>
<dbReference type="EMBL" id="QRBI01000154">
    <property type="protein sequence ID" value="RMB97855.1"/>
    <property type="molecule type" value="Genomic_DNA"/>
</dbReference>
<evidence type="ECO:0000313" key="2">
    <source>
        <dbReference type="EMBL" id="RMB97855.1"/>
    </source>
</evidence>
<dbReference type="AlphaFoldDB" id="A0A3M0JA88"/>
<name>A0A3M0JA88_HIRRU</name>
<feature type="region of interest" description="Disordered" evidence="1">
    <location>
        <begin position="1"/>
        <end position="33"/>
    </location>
</feature>
<organism evidence="2 3">
    <name type="scientific">Hirundo rustica rustica</name>
    <dbReference type="NCBI Taxonomy" id="333673"/>
    <lineage>
        <taxon>Eukaryota</taxon>
        <taxon>Metazoa</taxon>
        <taxon>Chordata</taxon>
        <taxon>Craniata</taxon>
        <taxon>Vertebrata</taxon>
        <taxon>Euteleostomi</taxon>
        <taxon>Archelosauria</taxon>
        <taxon>Archosauria</taxon>
        <taxon>Dinosauria</taxon>
        <taxon>Saurischia</taxon>
        <taxon>Theropoda</taxon>
        <taxon>Coelurosauria</taxon>
        <taxon>Aves</taxon>
        <taxon>Neognathae</taxon>
        <taxon>Neoaves</taxon>
        <taxon>Telluraves</taxon>
        <taxon>Australaves</taxon>
        <taxon>Passeriformes</taxon>
        <taxon>Sylvioidea</taxon>
        <taxon>Hirundinidae</taxon>
        <taxon>Hirundo</taxon>
    </lineage>
</organism>
<comment type="caution">
    <text evidence="2">The sequence shown here is derived from an EMBL/GenBank/DDBJ whole genome shotgun (WGS) entry which is preliminary data.</text>
</comment>
<keyword evidence="3" id="KW-1185">Reference proteome</keyword>
<proteinExistence type="predicted"/>
<reference evidence="2 3" key="1">
    <citation type="submission" date="2018-07" db="EMBL/GenBank/DDBJ databases">
        <title>A high quality draft genome assembly of the barn swallow (H. rustica rustica).</title>
        <authorList>
            <person name="Formenti G."/>
            <person name="Chiara M."/>
            <person name="Poveda L."/>
            <person name="Francoijs K.-J."/>
            <person name="Bonisoli-Alquati A."/>
            <person name="Canova L."/>
            <person name="Gianfranceschi L."/>
            <person name="Horner D.S."/>
            <person name="Saino N."/>
        </authorList>
    </citation>
    <scope>NUCLEOTIDE SEQUENCE [LARGE SCALE GENOMIC DNA]</scope>
    <source>
        <strain evidence="2">Chelidonia</strain>
        <tissue evidence="2">Blood</tissue>
    </source>
</reference>
<dbReference type="Proteomes" id="UP000269221">
    <property type="component" value="Unassembled WGS sequence"/>
</dbReference>
<sequence>MTMVKQGVPSWPMGIHGGSRDPSAARGKGAHAKQEAVIRWETSMDTWRLASLGNTRGVMEESNGQQEMYPGSVHCIPLAHNIRAILDCTVELLRPGMEGTRLCSGIATSLATPDANKA</sequence>
<accession>A0A3M0JA88</accession>
<evidence type="ECO:0000313" key="3">
    <source>
        <dbReference type="Proteomes" id="UP000269221"/>
    </source>
</evidence>
<gene>
    <name evidence="2" type="ORF">DUI87_25333</name>
</gene>
<evidence type="ECO:0000256" key="1">
    <source>
        <dbReference type="SAM" id="MobiDB-lite"/>
    </source>
</evidence>